<dbReference type="RefSeq" id="NP_510744.1">
    <property type="nucleotide sequence ID" value="NM_078343.5"/>
</dbReference>
<evidence type="ECO:0000313" key="6">
    <source>
        <dbReference type="WormBase" id="F52G3.1"/>
    </source>
</evidence>
<dbReference type="eggNOG" id="KOG4817">
    <property type="taxonomic scope" value="Eukaryota"/>
</dbReference>
<dbReference type="EMBL" id="BX284606">
    <property type="protein sequence ID" value="CCD66177.1"/>
    <property type="molecule type" value="Genomic_DNA"/>
</dbReference>
<dbReference type="Proteomes" id="UP000001940">
    <property type="component" value="Chromosome X"/>
</dbReference>
<evidence type="ECO:0007829" key="7">
    <source>
        <dbReference type="PeptideAtlas" id="Q9GZI0"/>
    </source>
</evidence>
<dbReference type="KEGG" id="cel:CELE_F52G3.1"/>
<accession>Q9GZI0</accession>
<evidence type="ECO:0000313" key="5">
    <source>
        <dbReference type="Proteomes" id="UP000001940"/>
    </source>
</evidence>
<dbReference type="HOGENOM" id="CLU_273975_0_0_1"/>
<dbReference type="CTD" id="181741"/>
<feature type="compositionally biased region" description="Pro residues" evidence="2">
    <location>
        <begin position="382"/>
        <end position="394"/>
    </location>
</feature>
<feature type="domain" description="BAT2 N-terminal" evidence="3">
    <location>
        <begin position="13"/>
        <end position="135"/>
    </location>
</feature>
<feature type="compositionally biased region" description="Gly residues" evidence="2">
    <location>
        <begin position="1125"/>
        <end position="1137"/>
    </location>
</feature>
<feature type="compositionally biased region" description="Low complexity" evidence="2">
    <location>
        <begin position="1017"/>
        <end position="1052"/>
    </location>
</feature>
<feature type="region of interest" description="Disordered" evidence="2">
    <location>
        <begin position="303"/>
        <end position="444"/>
    </location>
</feature>
<dbReference type="STRING" id="6239.F52G3.1.1"/>
<dbReference type="Pfam" id="PF07001">
    <property type="entry name" value="BAT2_N"/>
    <property type="match status" value="1"/>
</dbReference>
<feature type="compositionally biased region" description="Pro residues" evidence="2">
    <location>
        <begin position="107"/>
        <end position="116"/>
    </location>
</feature>
<organism evidence="4 5">
    <name type="scientific">Caenorhabditis elegans</name>
    <dbReference type="NCBI Taxonomy" id="6239"/>
    <lineage>
        <taxon>Eukaryota</taxon>
        <taxon>Metazoa</taxon>
        <taxon>Ecdysozoa</taxon>
        <taxon>Nematoda</taxon>
        <taxon>Chromadorea</taxon>
        <taxon>Rhabditida</taxon>
        <taxon>Rhabditina</taxon>
        <taxon>Rhabditomorpha</taxon>
        <taxon>Rhabditoidea</taxon>
        <taxon>Rhabditidae</taxon>
        <taxon>Peloderinae</taxon>
        <taxon>Caenorhabditis</taxon>
    </lineage>
</organism>
<dbReference type="FunCoup" id="Q9GZI0">
    <property type="interactions" value="1379"/>
</dbReference>
<protein>
    <submittedName>
        <fullName evidence="4">BAT2 N-terminal domain-containing protein</fullName>
    </submittedName>
</protein>
<dbReference type="PRO" id="PR:Q9GZI0"/>
<proteinExistence type="evidence at protein level"/>
<feature type="region of interest" description="Disordered" evidence="2">
    <location>
        <begin position="1125"/>
        <end position="1172"/>
    </location>
</feature>
<sequence length="1172" mass="127954">MSSQNRGAPGTIKPKAVSVNNLFSGRNLAPGQRGNDPSRNGMQSVGKAANVVRRMPPPASLPSLRAENNGQDPTTPVVPQGGTGWSKSDNPNGAAEPPQTPTNQAPAVPPPPPPQPANDLRPSWLVAANAEQQANNSQAREFPSLAPPANDSDKSNNKWDITSSSLAEKLTDMPNGEQFEGGVPIRFLGPNTTAASTAESAFNAKSGSQKPQPPTTANGSSTKYNKISDDEGFDSQDRDRNYSTEEGGWSPNGSPSQTVCYGPDKDTENEYRSYLRNDLPQFRTSEIRILKRATEQLLLQDISDDEDEVQMTRLDKPSLCIVKRGGEIKPPTVAKQDREKSVQEAKTSHPPAPVKPPKEKKLRKEGKSSKKEKDVKEKKQTVPPPNPGPAPAPAPIAIDTPPASEKTTPAEEVLPAPPPQENVWAKRKEERESLEREKEKSLMPRVMQQAIEQHFPMVHDAATIKVNKESTRKSSDTEFTRAAIRARKQATSNDVRRLMNSESSAKMKMNRMGNQENYGSEEKVNGKQNGGFTNGYKAAQNGALRNNQTNGRFAENSHRERKDSHRSNVSSHHSDDAKKHMNGHSKKKETEKLKENGDVKKFNIEDCSNVNIESWADEMENMDGFEEVNSKKKKNKTLAEKQNVQQSKSQLQNHTQNQSQNQSQDHEKNSKTKPKDPKQGTRLFVPKALRKEADDLPANGLLSPQSVETKEKIAAAKSNGDVFKSDEQSKGFWDSLTPEVSTIPKKMTKKPEGQHVEFPKPVGKSLDITGYDFTFDPQLQITNPIISDRVAIQQMLSAENAATDDDSHHRRNVLNELRQSIDELGPVAMAKVSQEYNEVFSCRPNNNNVSLAPFSNHYSSFQPLFNTGDAPLLYPTAAPSPPMSYLNMMNFSNLKRQSGYGAPENGLLGRIPNSQAAAAAAVVAAQQQRIWNGGAAHFDINSLAGTPPANYSSNGSYGFFNNGSNANEHRAPFGGLPNGMLNGMGNGQAPYFDRTTLPPANLAVGSQRQFSGNMNRQQQQQQQQQQSSGQSHPMNGMGNSNGGPQFPQQNFTQPPPPVMRFPPSNGTSHQDNGPFFFNNGNRAPIGRPPGLSAAGHSAQLDMIWSNSNNSYFGNAGHSNSSWNGGAGAGAGGVGGVQAAGPLRQNGYNQRQVRDNQQMNNRMRPTPVQGNRQ</sequence>
<feature type="compositionally biased region" description="Basic and acidic residues" evidence="2">
    <location>
        <begin position="664"/>
        <end position="679"/>
    </location>
</feature>
<keyword evidence="5" id="KW-1185">Reference proteome</keyword>
<dbReference type="InterPro" id="IPR009738">
    <property type="entry name" value="BAT2_N"/>
</dbReference>
<evidence type="ECO:0000313" key="4">
    <source>
        <dbReference type="EMBL" id="CCD66177.1"/>
    </source>
</evidence>
<dbReference type="OMA" id="SQAREFP"/>
<feature type="compositionally biased region" description="Basic and acidic residues" evidence="2">
    <location>
        <begin position="555"/>
        <end position="579"/>
    </location>
</feature>
<feature type="region of interest" description="Disordered" evidence="2">
    <location>
        <begin position="623"/>
        <end position="682"/>
    </location>
</feature>
<feature type="compositionally biased region" description="Basic and acidic residues" evidence="2">
    <location>
        <begin position="335"/>
        <end position="347"/>
    </location>
</feature>
<keyword evidence="1" id="KW-0597">Phosphoprotein</keyword>
<dbReference type="Bgee" id="WBGene00018710">
    <property type="expression patterns" value="Expressed in pharyngeal muscle cell (C elegans) and 3 other cell types or tissues"/>
</dbReference>
<feature type="compositionally biased region" description="Basic and acidic residues" evidence="2">
    <location>
        <begin position="588"/>
        <end position="604"/>
    </location>
</feature>
<keyword evidence="7" id="KW-1267">Proteomics identification</keyword>
<feature type="compositionally biased region" description="Low complexity" evidence="2">
    <location>
        <begin position="649"/>
        <end position="663"/>
    </location>
</feature>
<reference evidence="4 5" key="1">
    <citation type="journal article" date="1998" name="Science">
        <title>Genome sequence of the nematode C. elegans: a platform for investigating biology.</title>
        <authorList>
            <consortium name="The C. elegans sequencing consortium"/>
            <person name="Sulson J.E."/>
            <person name="Waterston R."/>
        </authorList>
    </citation>
    <scope>NUCLEOTIDE SEQUENCE [LARGE SCALE GENOMIC DNA]</scope>
    <source>
        <strain evidence="4 5">Bristol N2</strain>
    </source>
</reference>
<feature type="compositionally biased region" description="Polar residues" evidence="2">
    <location>
        <begin position="1145"/>
        <end position="1172"/>
    </location>
</feature>
<gene>
    <name evidence="4" type="ORF">CELE_F52G3.1</name>
    <name evidence="4 6" type="ORF">F52G3.1</name>
</gene>
<dbReference type="PeptideAtlas" id="Q9GZI0"/>
<dbReference type="UCSC" id="F52G3.1.1">
    <property type="organism name" value="c. elegans"/>
</dbReference>
<evidence type="ECO:0000256" key="2">
    <source>
        <dbReference type="SAM" id="MobiDB-lite"/>
    </source>
</evidence>
<dbReference type="GeneID" id="181741"/>
<dbReference type="PANTHER" id="PTHR14038:SF0">
    <property type="entry name" value="LP18708P"/>
    <property type="match status" value="1"/>
</dbReference>
<dbReference type="AGR" id="WB:WBGene00018710"/>
<feature type="compositionally biased region" description="Low complexity" evidence="2">
    <location>
        <begin position="127"/>
        <end position="139"/>
    </location>
</feature>
<dbReference type="PaxDb" id="6239-F52G3.1"/>
<name>Q9GZI0_CAEEL</name>
<dbReference type="InterPro" id="IPR033184">
    <property type="entry name" value="PRRC2"/>
</dbReference>
<feature type="compositionally biased region" description="Basic and acidic residues" evidence="2">
    <location>
        <begin position="365"/>
        <end position="380"/>
    </location>
</feature>
<feature type="region of interest" description="Disordered" evidence="2">
    <location>
        <begin position="1010"/>
        <end position="1093"/>
    </location>
</feature>
<dbReference type="PANTHER" id="PTHR14038">
    <property type="entry name" value="BAT2 HLA-B-ASSOCIATED TRANSCRIPT 2"/>
    <property type="match status" value="1"/>
</dbReference>
<dbReference type="InParanoid" id="Q9GZI0"/>
<dbReference type="WormBase" id="F52G3.1">
    <property type="protein sequence ID" value="CE28439"/>
    <property type="gene ID" value="WBGene00018710"/>
</dbReference>
<evidence type="ECO:0000259" key="3">
    <source>
        <dbReference type="Pfam" id="PF07001"/>
    </source>
</evidence>
<feature type="compositionally biased region" description="Basic and acidic residues" evidence="2">
    <location>
        <begin position="424"/>
        <end position="442"/>
    </location>
</feature>
<feature type="region of interest" description="Disordered" evidence="2">
    <location>
        <begin position="1"/>
        <end position="268"/>
    </location>
</feature>
<dbReference type="OrthoDB" id="1939715at2759"/>
<feature type="compositionally biased region" description="Polar residues" evidence="2">
    <location>
        <begin position="190"/>
        <end position="225"/>
    </location>
</feature>
<dbReference type="AlphaFoldDB" id="Q9GZI0"/>
<feature type="region of interest" description="Disordered" evidence="2">
    <location>
        <begin position="488"/>
        <end position="610"/>
    </location>
</feature>
<evidence type="ECO:0000256" key="1">
    <source>
        <dbReference type="ARBA" id="ARBA00022553"/>
    </source>
</evidence>